<protein>
    <submittedName>
        <fullName evidence="2">Uncharacterized protein</fullName>
    </submittedName>
</protein>
<reference evidence="2" key="1">
    <citation type="submission" date="2016-10" db="EMBL/GenBank/DDBJ databases">
        <authorList>
            <person name="Benchimol M."/>
            <person name="Almeida L.G."/>
            <person name="Vasconcelos A.T."/>
            <person name="Perreira-Neves A."/>
            <person name="Rosa I.A."/>
            <person name="Tasca T."/>
            <person name="Bogo M.R."/>
            <person name="de Souza W."/>
        </authorList>
    </citation>
    <scope>NUCLEOTIDE SEQUENCE [LARGE SCALE GENOMIC DNA]</scope>
    <source>
        <strain evidence="2">K</strain>
    </source>
</reference>
<proteinExistence type="predicted"/>
<dbReference type="RefSeq" id="XP_068352121.1">
    <property type="nucleotide sequence ID" value="XM_068509769.1"/>
</dbReference>
<evidence type="ECO:0000256" key="1">
    <source>
        <dbReference type="SAM" id="Coils"/>
    </source>
</evidence>
<dbReference type="Proteomes" id="UP000179807">
    <property type="component" value="Unassembled WGS sequence"/>
</dbReference>
<evidence type="ECO:0000313" key="2">
    <source>
        <dbReference type="EMBL" id="OHS98984.1"/>
    </source>
</evidence>
<sequence length="192" mass="22922">MNEIDELVFSLTERLQDTAKNKHRNSYKELRNVYVEKQSGAKNDEKFQSSFKEFFRKLICEAGCDDPQAYYQHFNRCLNKALNNNDFENIKSSTFMDNLSPQQNILEISQLFKETLIENIMMKKKIEELKQIKESLIQEQEFILAKTSKYYDETIKNKEQEKCIKRGEAIRGDLYLLVDDMNRDIRRYNDNT</sequence>
<comment type="caution">
    <text evidence="2">The sequence shown here is derived from an EMBL/GenBank/DDBJ whole genome shotgun (WGS) entry which is preliminary data.</text>
</comment>
<keyword evidence="3" id="KW-1185">Reference proteome</keyword>
<evidence type="ECO:0000313" key="3">
    <source>
        <dbReference type="Proteomes" id="UP000179807"/>
    </source>
</evidence>
<feature type="coiled-coil region" evidence="1">
    <location>
        <begin position="119"/>
        <end position="146"/>
    </location>
</feature>
<dbReference type="VEuPathDB" id="TrichDB:TRFO_34630"/>
<keyword evidence="1" id="KW-0175">Coiled coil</keyword>
<dbReference type="EMBL" id="MLAK01001028">
    <property type="protein sequence ID" value="OHS98984.1"/>
    <property type="molecule type" value="Genomic_DNA"/>
</dbReference>
<dbReference type="AlphaFoldDB" id="A0A1J4JIG6"/>
<organism evidence="2 3">
    <name type="scientific">Tritrichomonas foetus</name>
    <dbReference type="NCBI Taxonomy" id="1144522"/>
    <lineage>
        <taxon>Eukaryota</taxon>
        <taxon>Metamonada</taxon>
        <taxon>Parabasalia</taxon>
        <taxon>Tritrichomonadida</taxon>
        <taxon>Tritrichomonadidae</taxon>
        <taxon>Tritrichomonas</taxon>
    </lineage>
</organism>
<accession>A0A1J4JIG6</accession>
<gene>
    <name evidence="2" type="ORF">TRFO_34630</name>
</gene>
<name>A0A1J4JIG6_9EUKA</name>
<dbReference type="GeneID" id="94844473"/>